<dbReference type="InterPro" id="IPR001678">
    <property type="entry name" value="MeTrfase_RsmB-F_NOP2_dom"/>
</dbReference>
<feature type="domain" description="SAM-dependent MTase RsmB/NOP-type" evidence="6">
    <location>
        <begin position="139"/>
        <end position="416"/>
    </location>
</feature>
<dbReference type="InterPro" id="IPR023267">
    <property type="entry name" value="RCMT"/>
</dbReference>
<dbReference type="GO" id="GO:0032259">
    <property type="term" value="P:methylation"/>
    <property type="evidence" value="ECO:0007669"/>
    <property type="project" value="UniProtKB-KW"/>
</dbReference>
<evidence type="ECO:0000259" key="6">
    <source>
        <dbReference type="PROSITE" id="PS51686"/>
    </source>
</evidence>
<comment type="caution">
    <text evidence="7">The sequence shown here is derived from an EMBL/GenBank/DDBJ whole genome shotgun (WGS) entry which is preliminary data.</text>
</comment>
<dbReference type="InterPro" id="IPR029063">
    <property type="entry name" value="SAM-dependent_MTases_sf"/>
</dbReference>
<dbReference type="EMBL" id="JBEFLD010000007">
    <property type="protein sequence ID" value="MEQ6291877.1"/>
    <property type="molecule type" value="Genomic_DNA"/>
</dbReference>
<dbReference type="Proteomes" id="UP001433638">
    <property type="component" value="Unassembled WGS sequence"/>
</dbReference>
<accession>A0ABV1M6M7</accession>
<comment type="caution">
    <text evidence="5">Lacks conserved residue(s) required for the propagation of feature annotation.</text>
</comment>
<gene>
    <name evidence="7" type="ORF">ABNW52_14760</name>
</gene>
<dbReference type="PROSITE" id="PS51686">
    <property type="entry name" value="SAM_MT_RSMB_NOP"/>
    <property type="match status" value="1"/>
</dbReference>
<feature type="active site" description="Nucleophile" evidence="5">
    <location>
        <position position="353"/>
    </location>
</feature>
<evidence type="ECO:0000256" key="1">
    <source>
        <dbReference type="ARBA" id="ARBA00022603"/>
    </source>
</evidence>
<dbReference type="EC" id="2.1.1.-" evidence="7"/>
<dbReference type="GO" id="GO:0008168">
    <property type="term" value="F:methyltransferase activity"/>
    <property type="evidence" value="ECO:0007669"/>
    <property type="project" value="UniProtKB-KW"/>
</dbReference>
<feature type="binding site" evidence="5">
    <location>
        <position position="300"/>
    </location>
    <ligand>
        <name>S-adenosyl-L-methionine</name>
        <dbReference type="ChEBI" id="CHEBI:59789"/>
    </ligand>
</feature>
<name>A0ABV1M6M7_9NEIS</name>
<evidence type="ECO:0000313" key="7">
    <source>
        <dbReference type="EMBL" id="MEQ6291877.1"/>
    </source>
</evidence>
<keyword evidence="1 5" id="KW-0489">Methyltransferase</keyword>
<comment type="similarity">
    <text evidence="5">Belongs to the class I-like SAM-binding methyltransferase superfamily. RsmB/NOP family.</text>
</comment>
<evidence type="ECO:0000256" key="3">
    <source>
        <dbReference type="ARBA" id="ARBA00022691"/>
    </source>
</evidence>
<dbReference type="Gene3D" id="3.40.50.150">
    <property type="entry name" value="Vaccinia Virus protein VP39"/>
    <property type="match status" value="1"/>
</dbReference>
<organism evidence="7 8">
    <name type="scientific">Vogesella oryzagri</name>
    <dbReference type="NCBI Taxonomy" id="3160864"/>
    <lineage>
        <taxon>Bacteria</taxon>
        <taxon>Pseudomonadati</taxon>
        <taxon>Pseudomonadota</taxon>
        <taxon>Betaproteobacteria</taxon>
        <taxon>Neisseriales</taxon>
        <taxon>Chromobacteriaceae</taxon>
        <taxon>Vogesella</taxon>
    </lineage>
</organism>
<dbReference type="Pfam" id="PF22458">
    <property type="entry name" value="RsmF-B_ferredox"/>
    <property type="match status" value="1"/>
</dbReference>
<keyword evidence="8" id="KW-1185">Reference proteome</keyword>
<feature type="binding site" evidence="5">
    <location>
        <position position="253"/>
    </location>
    <ligand>
        <name>S-adenosyl-L-methionine</name>
        <dbReference type="ChEBI" id="CHEBI:59789"/>
    </ligand>
</feature>
<dbReference type="SUPFAM" id="SSF53335">
    <property type="entry name" value="S-adenosyl-L-methionine-dependent methyltransferases"/>
    <property type="match status" value="1"/>
</dbReference>
<dbReference type="CDD" id="cd02440">
    <property type="entry name" value="AdoMet_MTases"/>
    <property type="match status" value="1"/>
</dbReference>
<reference evidence="7" key="1">
    <citation type="submission" date="2024-06" db="EMBL/GenBank/DDBJ databases">
        <title>Genome sequence of Vogesella sp. MAHUQ-64.</title>
        <authorList>
            <person name="Huq M.A."/>
        </authorList>
    </citation>
    <scope>NUCLEOTIDE SEQUENCE</scope>
    <source>
        <strain evidence="7">MAHUQ-64</strain>
    </source>
</reference>
<keyword evidence="4 5" id="KW-0694">RNA-binding</keyword>
<dbReference type="PANTHER" id="PTHR22807">
    <property type="entry name" value="NOP2 YEAST -RELATED NOL1/NOP2/FMU SUN DOMAIN-CONTAINING"/>
    <property type="match status" value="1"/>
</dbReference>
<keyword evidence="2 5" id="KW-0808">Transferase</keyword>
<protein>
    <submittedName>
        <fullName evidence="7">RsmB/NOP family class I SAM-dependent RNA methyltransferase</fullName>
        <ecNumber evidence="7">2.1.1.-</ecNumber>
    </submittedName>
</protein>
<evidence type="ECO:0000256" key="5">
    <source>
        <dbReference type="PROSITE-ProRule" id="PRU01023"/>
    </source>
</evidence>
<proteinExistence type="inferred from homology"/>
<evidence type="ECO:0000313" key="8">
    <source>
        <dbReference type="Proteomes" id="UP001433638"/>
    </source>
</evidence>
<sequence length="417" mass="45252">MKVNARQFEQLDKVLHNMLRFDRPADAVLTAFFREHSKLGASDRHLIAETAFACLRHLELLRHLCAPRINTRRLALATLVRIGGSNLRELEAVTKEGENEWLASIKGAELPADLNVRSGLPGWVIGMLAEQDEGDVVALGKGLASAAPLDLRVNSLKMRRDDALVYLRDSGIECEPTPYSPLGIRLKGKPALAKHPLFVQGAIEVQDEGSQLLGLLTGARRGEMVVDFCAGAGGKTLLLGAQMASTGRLYAFDVSEKRLANLKPRLARSGLSNVNSTLIAHENDTKVKRLAGKADRVLVDAPCSGLGTLRRNPDLKYRQSPESVAELNVKQTAILASAARLVRAGGRLVYATCSLLPSENQAIVEAFLVANPDFSLLPANALLAEQKIALDTGDYLMLRPHLHNSDGFFAAVLQRKA</sequence>
<dbReference type="Pfam" id="PF01189">
    <property type="entry name" value="Methyltr_RsmB-F"/>
    <property type="match status" value="1"/>
</dbReference>
<dbReference type="PRINTS" id="PR02008">
    <property type="entry name" value="RCMTFAMILY"/>
</dbReference>
<evidence type="ECO:0000256" key="4">
    <source>
        <dbReference type="ARBA" id="ARBA00022884"/>
    </source>
</evidence>
<evidence type="ECO:0000256" key="2">
    <source>
        <dbReference type="ARBA" id="ARBA00022679"/>
    </source>
</evidence>
<dbReference type="InterPro" id="IPR054728">
    <property type="entry name" value="RsmB-like_ferredoxin"/>
</dbReference>
<keyword evidence="3 5" id="KW-0949">S-adenosyl-L-methionine</keyword>
<dbReference type="PANTHER" id="PTHR22807:SF53">
    <property type="entry name" value="RIBOSOMAL RNA SMALL SUBUNIT METHYLTRANSFERASE B-RELATED"/>
    <property type="match status" value="1"/>
</dbReference>
<dbReference type="InterPro" id="IPR049560">
    <property type="entry name" value="MeTrfase_RsmB-F_NOP2_cat"/>
</dbReference>
<dbReference type="RefSeq" id="WP_349589337.1">
    <property type="nucleotide sequence ID" value="NZ_JBEFLD010000007.1"/>
</dbReference>